<dbReference type="EMBL" id="FNXY01000004">
    <property type="protein sequence ID" value="SEI91312.1"/>
    <property type="molecule type" value="Genomic_DNA"/>
</dbReference>
<proteinExistence type="predicted"/>
<gene>
    <name evidence="2" type="ORF">SAMN04487995_2522</name>
</gene>
<evidence type="ECO:0000313" key="3">
    <source>
        <dbReference type="Proteomes" id="UP000199532"/>
    </source>
</evidence>
<reference evidence="2 3" key="1">
    <citation type="submission" date="2016-10" db="EMBL/GenBank/DDBJ databases">
        <authorList>
            <person name="de Groot N.N."/>
        </authorList>
    </citation>
    <scope>NUCLEOTIDE SEQUENCE [LARGE SCALE GENOMIC DNA]</scope>
    <source>
        <strain evidence="2 3">DSM 19938</strain>
    </source>
</reference>
<dbReference type="STRING" id="408657.SAMN04487995_2522"/>
<sequence>MCRLFSLDIYCYAVSGSPKFSQYLFQRSDYFGPGVEKVQKLKILRKKGSGFDLVTATAAFYYFKKISTKIYSKRPSIPNAVKTFVYSILTASLAILTISPVLGSTTVLNGLCPFGKLIR</sequence>
<keyword evidence="1" id="KW-1133">Transmembrane helix</keyword>
<keyword evidence="3" id="KW-1185">Reference proteome</keyword>
<evidence type="ECO:0000313" key="2">
    <source>
        <dbReference type="EMBL" id="SEI91312.1"/>
    </source>
</evidence>
<organism evidence="2 3">
    <name type="scientific">Dyadobacter koreensis</name>
    <dbReference type="NCBI Taxonomy" id="408657"/>
    <lineage>
        <taxon>Bacteria</taxon>
        <taxon>Pseudomonadati</taxon>
        <taxon>Bacteroidota</taxon>
        <taxon>Cytophagia</taxon>
        <taxon>Cytophagales</taxon>
        <taxon>Spirosomataceae</taxon>
        <taxon>Dyadobacter</taxon>
    </lineage>
</organism>
<keyword evidence="1" id="KW-0472">Membrane</keyword>
<dbReference type="AlphaFoldDB" id="A0A1H6UTQ1"/>
<evidence type="ECO:0000256" key="1">
    <source>
        <dbReference type="SAM" id="Phobius"/>
    </source>
</evidence>
<name>A0A1H6UTQ1_9BACT</name>
<feature type="transmembrane region" description="Helical" evidence="1">
    <location>
        <begin position="83"/>
        <end position="102"/>
    </location>
</feature>
<accession>A0A1H6UTQ1</accession>
<keyword evidence="1" id="KW-0812">Transmembrane</keyword>
<dbReference type="Proteomes" id="UP000199532">
    <property type="component" value="Unassembled WGS sequence"/>
</dbReference>
<protein>
    <submittedName>
        <fullName evidence="2">Uncharacterized protein</fullName>
    </submittedName>
</protein>